<dbReference type="SUPFAM" id="SSF88659">
    <property type="entry name" value="Sigma3 and sigma4 domains of RNA polymerase sigma factors"/>
    <property type="match status" value="1"/>
</dbReference>
<keyword evidence="4" id="KW-0238">DNA-binding</keyword>
<dbReference type="OrthoDB" id="9784272at2"/>
<dbReference type="InterPro" id="IPR039425">
    <property type="entry name" value="RNA_pol_sigma-70-like"/>
</dbReference>
<gene>
    <name evidence="8" type="ORF">SLNSH_01085</name>
</gene>
<evidence type="ECO:0000313" key="8">
    <source>
        <dbReference type="EMBL" id="PSC07003.1"/>
    </source>
</evidence>
<proteinExistence type="inferred from homology"/>
<dbReference type="GO" id="GO:0006352">
    <property type="term" value="P:DNA-templated transcription initiation"/>
    <property type="evidence" value="ECO:0007669"/>
    <property type="project" value="InterPro"/>
</dbReference>
<evidence type="ECO:0000256" key="5">
    <source>
        <dbReference type="ARBA" id="ARBA00023163"/>
    </source>
</evidence>
<name>A0A2T1HZ81_9HYPH</name>
<dbReference type="Proteomes" id="UP000239772">
    <property type="component" value="Unassembled WGS sequence"/>
</dbReference>
<evidence type="ECO:0000259" key="7">
    <source>
        <dbReference type="Pfam" id="PF04545"/>
    </source>
</evidence>
<dbReference type="GO" id="GO:0003677">
    <property type="term" value="F:DNA binding"/>
    <property type="evidence" value="ECO:0007669"/>
    <property type="project" value="UniProtKB-KW"/>
</dbReference>
<keyword evidence="9" id="KW-1185">Reference proteome</keyword>
<protein>
    <submittedName>
        <fullName evidence="8">RNA polymerase subunit sigma</fullName>
    </submittedName>
</protein>
<dbReference type="NCBIfam" id="TIGR02937">
    <property type="entry name" value="sigma70-ECF"/>
    <property type="match status" value="1"/>
</dbReference>
<dbReference type="InterPro" id="IPR036388">
    <property type="entry name" value="WH-like_DNA-bd_sf"/>
</dbReference>
<evidence type="ECO:0000256" key="2">
    <source>
        <dbReference type="ARBA" id="ARBA00023015"/>
    </source>
</evidence>
<reference evidence="9" key="1">
    <citation type="submission" date="2018-03" db="EMBL/GenBank/DDBJ databases">
        <authorList>
            <person name="Sun L."/>
            <person name="Liu H."/>
            <person name="Chen W."/>
            <person name="Huang K."/>
            <person name="Liu W."/>
            <person name="Gao X."/>
        </authorList>
    </citation>
    <scope>NUCLEOTIDE SEQUENCE [LARGE SCALE GENOMIC DNA]</scope>
    <source>
        <strain evidence="9">SH9</strain>
    </source>
</reference>
<evidence type="ECO:0000313" key="9">
    <source>
        <dbReference type="Proteomes" id="UP000239772"/>
    </source>
</evidence>
<evidence type="ECO:0000259" key="6">
    <source>
        <dbReference type="Pfam" id="PF04542"/>
    </source>
</evidence>
<dbReference type="Pfam" id="PF04545">
    <property type="entry name" value="Sigma70_r4"/>
    <property type="match status" value="1"/>
</dbReference>
<dbReference type="CDD" id="cd06171">
    <property type="entry name" value="Sigma70_r4"/>
    <property type="match status" value="1"/>
</dbReference>
<dbReference type="Pfam" id="PF04542">
    <property type="entry name" value="Sigma70_r2"/>
    <property type="match status" value="1"/>
</dbReference>
<dbReference type="PANTHER" id="PTHR43133">
    <property type="entry name" value="RNA POLYMERASE ECF-TYPE SIGMA FACTO"/>
    <property type="match status" value="1"/>
</dbReference>
<dbReference type="InterPro" id="IPR013324">
    <property type="entry name" value="RNA_pol_sigma_r3/r4-like"/>
</dbReference>
<organism evidence="8 9">
    <name type="scientific">Alsobacter soli</name>
    <dbReference type="NCBI Taxonomy" id="2109933"/>
    <lineage>
        <taxon>Bacteria</taxon>
        <taxon>Pseudomonadati</taxon>
        <taxon>Pseudomonadota</taxon>
        <taxon>Alphaproteobacteria</taxon>
        <taxon>Hyphomicrobiales</taxon>
        <taxon>Alsobacteraceae</taxon>
        <taxon>Alsobacter</taxon>
    </lineage>
</organism>
<dbReference type="AlphaFoldDB" id="A0A2T1HZ81"/>
<keyword evidence="3" id="KW-0731">Sigma factor</keyword>
<dbReference type="InterPro" id="IPR007630">
    <property type="entry name" value="RNA_pol_sigma70_r4"/>
</dbReference>
<keyword evidence="2" id="KW-0805">Transcription regulation</keyword>
<feature type="domain" description="RNA polymerase sigma-70 region 2" evidence="6">
    <location>
        <begin position="46"/>
        <end position="113"/>
    </location>
</feature>
<accession>A0A2T1HZ81</accession>
<dbReference type="InterPro" id="IPR014284">
    <property type="entry name" value="RNA_pol_sigma-70_dom"/>
</dbReference>
<dbReference type="InterPro" id="IPR007627">
    <property type="entry name" value="RNA_pol_sigma70_r2"/>
</dbReference>
<dbReference type="Gene3D" id="1.10.10.10">
    <property type="entry name" value="Winged helix-like DNA-binding domain superfamily/Winged helix DNA-binding domain"/>
    <property type="match status" value="1"/>
</dbReference>
<dbReference type="Gene3D" id="1.10.1740.10">
    <property type="match status" value="1"/>
</dbReference>
<sequence length="208" mass="23660">MAHACAARGRRVPRNREDCPLTSHEELAALVAAVAERRDREAFARLFDYFAPRLNAYLLRLGSDAGAAEELTQEVLVTLWRKADQFDPGKSSVPTWLYRIARNRRIDGLRRDRVEYMDPLESDLDIPDDPQTDRMLDLQQREERLRAALGGLPPEQLELVRLAFYDGLSHSEIAERAKLPLGTVKSRIRLAFGRLRRILEADGVLEAG</sequence>
<evidence type="ECO:0000256" key="3">
    <source>
        <dbReference type="ARBA" id="ARBA00023082"/>
    </source>
</evidence>
<evidence type="ECO:0000256" key="4">
    <source>
        <dbReference type="ARBA" id="ARBA00023125"/>
    </source>
</evidence>
<dbReference type="GO" id="GO:0016987">
    <property type="term" value="F:sigma factor activity"/>
    <property type="evidence" value="ECO:0007669"/>
    <property type="project" value="UniProtKB-KW"/>
</dbReference>
<dbReference type="SUPFAM" id="SSF88946">
    <property type="entry name" value="Sigma2 domain of RNA polymerase sigma factors"/>
    <property type="match status" value="1"/>
</dbReference>
<keyword evidence="5" id="KW-0804">Transcription</keyword>
<comment type="similarity">
    <text evidence="1">Belongs to the sigma-70 factor family. ECF subfamily.</text>
</comment>
<comment type="caution">
    <text evidence="8">The sequence shown here is derived from an EMBL/GenBank/DDBJ whole genome shotgun (WGS) entry which is preliminary data.</text>
</comment>
<evidence type="ECO:0000256" key="1">
    <source>
        <dbReference type="ARBA" id="ARBA00010641"/>
    </source>
</evidence>
<feature type="domain" description="RNA polymerase sigma-70 region 4" evidence="7">
    <location>
        <begin position="148"/>
        <end position="196"/>
    </location>
</feature>
<dbReference type="EMBL" id="PVZS01000001">
    <property type="protein sequence ID" value="PSC07003.1"/>
    <property type="molecule type" value="Genomic_DNA"/>
</dbReference>
<dbReference type="InterPro" id="IPR013325">
    <property type="entry name" value="RNA_pol_sigma_r2"/>
</dbReference>
<dbReference type="PANTHER" id="PTHR43133:SF62">
    <property type="entry name" value="RNA POLYMERASE SIGMA FACTOR SIGZ"/>
    <property type="match status" value="1"/>
</dbReference>